<evidence type="ECO:0000313" key="1">
    <source>
        <dbReference type="EMBL" id="PWB93644.1"/>
    </source>
</evidence>
<accession>A0A2U1SPV0</accession>
<comment type="caution">
    <text evidence="1">The sequence shown here is derived from an EMBL/GenBank/DDBJ whole genome shotgun (WGS) entry which is preliminary data.</text>
</comment>
<dbReference type="EMBL" id="PUIV01000017">
    <property type="protein sequence ID" value="PWB93644.1"/>
    <property type="molecule type" value="Genomic_DNA"/>
</dbReference>
<dbReference type="AlphaFoldDB" id="A0A2U1SPV0"/>
<protein>
    <submittedName>
        <fullName evidence="1">Uncharacterized protein</fullName>
    </submittedName>
</protein>
<sequence>MSLGANVDRSDVESLGSRAALERTLHEAPPKLDAGAFAVAVGISRRSIRERPKFVTSRRGRRRLSTSGRAREAYKPRDCGICEKRGGRSGATAALLANAAIAGFVGL</sequence>
<dbReference type="Proteomes" id="UP000245137">
    <property type="component" value="Unassembled WGS sequence"/>
</dbReference>
<keyword evidence="2" id="KW-1185">Reference proteome</keyword>
<organism evidence="1 2">
    <name type="scientific">Methylosinus sporium</name>
    <dbReference type="NCBI Taxonomy" id="428"/>
    <lineage>
        <taxon>Bacteria</taxon>
        <taxon>Pseudomonadati</taxon>
        <taxon>Pseudomonadota</taxon>
        <taxon>Alphaproteobacteria</taxon>
        <taxon>Hyphomicrobiales</taxon>
        <taxon>Methylocystaceae</taxon>
        <taxon>Methylosinus</taxon>
    </lineage>
</organism>
<proteinExistence type="predicted"/>
<reference evidence="1 2" key="1">
    <citation type="journal article" date="2018" name="Appl. Microbiol. Biotechnol.">
        <title>Co-cultivation of the strictly anaerobic methanogen Methanosarcina barkeri with aerobic methanotrophs in an oxygen-limited membrane bioreactor.</title>
        <authorList>
            <person name="In 't Zandt M.H."/>
            <person name="van den Bosch T.J.M."/>
            <person name="Rijkers R."/>
            <person name="van Kessel M.A.H.J."/>
            <person name="Jetten M.S.M."/>
            <person name="Welte C.U."/>
        </authorList>
    </citation>
    <scope>NUCLEOTIDE SEQUENCE [LARGE SCALE GENOMIC DNA]</scope>
    <source>
        <strain evidence="1 2">DSM 17706</strain>
    </source>
</reference>
<gene>
    <name evidence="1" type="ORF">C5689_11605</name>
</gene>
<evidence type="ECO:0000313" key="2">
    <source>
        <dbReference type="Proteomes" id="UP000245137"/>
    </source>
</evidence>
<feature type="non-terminal residue" evidence="1">
    <location>
        <position position="107"/>
    </location>
</feature>
<name>A0A2U1SPV0_METSR</name>